<dbReference type="RefSeq" id="WP_051739257.1">
    <property type="nucleotide sequence ID" value="NZ_BNER01000009.1"/>
</dbReference>
<dbReference type="InterPro" id="IPR011496">
    <property type="entry name" value="O-GlcNAcase_cat"/>
</dbReference>
<dbReference type="Pfam" id="PF21774">
    <property type="entry name" value="NagJ_C"/>
    <property type="match status" value="1"/>
</dbReference>
<sequence length="745" mass="84930" precursor="true">MFQYTKHRKVSLIYSILLLCFILVSISPQVYATENETNISVYPTPKNMDVKKGLRFPLTPKVGVVVPNEYDPTVLKELEQVLKSFNVKKIQKFTPHDKVTTPVTIYLSSNLKAPYIVTQLNTLDIEPQSYPAEGYLLASGKGNDGKKKIIIAGEDWDGTYYGVKTLKQIIEQNSGRASVPELVVEDYPEMEYRGVIEGFYGTPWSHEERVDQLKFYGDNKMNTYVYAPKDDPYHRDAWREPYPTGKLNELAELVDIAKKNHIDFVFTISPGLDICYSDNQDFNLLFEKAQALYDVGVRDFAILFDDIFMEMSCKMDEKMFGDEPSPTAAAQAFLLNKFQDKFIEKNEGTNRLITVPTEYYQEGTSPYREQFADLVDSSVLVYWTGIGITTDTITNEDAQRISDIFKHDLLIWDNYPVNDFSEYRIFLGPLTGRDAGLTEHGVHGLTANPMEHAEASKIPLFTIADYTWNPKDYTSKDSWDASINDFTGSYTEEVTTFAENVLSSPLNQSESRTIKPIIDKFWEGFNGRNDFQEIASNLYNEFFILENSADTLEEDFTNREFIKEMNPWIDKMRHYGIIGKLAVQMVRANYNGDTELAEKYKNLLEYELEHDTTDVVYREDQIASRQLDGINKERGWAEFVMYTPEYGESTQTNQWGFEIKVIDGEVTDVGGNNSTIPSDGYVLSLHSGGDGDWLANNSIVGASSSISENIVTLEIEKGEYDIPNEAKYGFNVFEPFINQALKVVD</sequence>
<dbReference type="SUPFAM" id="SSF140657">
    <property type="entry name" value="Hyaluronidase post-catalytic domain-like"/>
    <property type="match status" value="1"/>
</dbReference>
<dbReference type="GO" id="GO:0005975">
    <property type="term" value="P:carbohydrate metabolic process"/>
    <property type="evidence" value="ECO:0007669"/>
    <property type="project" value="UniProtKB-ARBA"/>
</dbReference>
<gene>
    <name evidence="6" type="primary">nagJ_2</name>
    <name evidence="6" type="ORF">BN990_03589</name>
</gene>
<proteinExistence type="inferred from homology"/>
<name>A0A024QG56_9BACI</name>
<reference evidence="6 7" key="1">
    <citation type="submission" date="2014-03" db="EMBL/GenBank/DDBJ databases">
        <authorList>
            <person name="Urmite Genomes U."/>
        </authorList>
    </citation>
    <scope>NUCLEOTIDE SEQUENCE [LARGE SCALE GENOMIC DNA]</scope>
    <source>
        <strain evidence="6 7">Vm-5</strain>
    </source>
</reference>
<evidence type="ECO:0000259" key="5">
    <source>
        <dbReference type="PROSITE" id="PS52009"/>
    </source>
</evidence>
<evidence type="ECO:0000256" key="1">
    <source>
        <dbReference type="ARBA" id="ARBA00022801"/>
    </source>
</evidence>
<dbReference type="InterPro" id="IPR049019">
    <property type="entry name" value="NagJ-like_helical"/>
</dbReference>
<feature type="signal peptide" evidence="4">
    <location>
        <begin position="1"/>
        <end position="32"/>
    </location>
</feature>
<dbReference type="Gene3D" id="3.30.379.10">
    <property type="entry name" value="Chitobiase/beta-hexosaminidase domain 2-like"/>
    <property type="match status" value="1"/>
</dbReference>
<evidence type="ECO:0000256" key="3">
    <source>
        <dbReference type="PROSITE-ProRule" id="PRU01353"/>
    </source>
</evidence>
<dbReference type="GO" id="GO:1901135">
    <property type="term" value="P:carbohydrate derivative metabolic process"/>
    <property type="evidence" value="ECO:0007669"/>
    <property type="project" value="UniProtKB-ARBA"/>
</dbReference>
<evidence type="ECO:0000313" key="6">
    <source>
        <dbReference type="EMBL" id="CDQ41232.1"/>
    </source>
</evidence>
<reference evidence="7" key="2">
    <citation type="submission" date="2014-05" db="EMBL/GenBank/DDBJ databases">
        <title>Draft genome sequence of Virgibacillus massiliensis Vm-5.</title>
        <authorList>
            <person name="Khelaifia S."/>
            <person name="Croce O."/>
            <person name="Lagier J.C."/>
            <person name="Raoult D."/>
        </authorList>
    </citation>
    <scope>NUCLEOTIDE SEQUENCE [LARGE SCALE GENOMIC DNA]</scope>
    <source>
        <strain evidence="7">Vm-5</strain>
    </source>
</reference>
<dbReference type="PROSITE" id="PS52009">
    <property type="entry name" value="GH84"/>
    <property type="match status" value="1"/>
</dbReference>
<dbReference type="Proteomes" id="UP000028875">
    <property type="component" value="Unassembled WGS sequence"/>
</dbReference>
<dbReference type="InterPro" id="IPR029018">
    <property type="entry name" value="Hex-like_dom2"/>
</dbReference>
<dbReference type="EMBL" id="CCDP010000002">
    <property type="protein sequence ID" value="CDQ41232.1"/>
    <property type="molecule type" value="Genomic_DNA"/>
</dbReference>
<comment type="similarity">
    <text evidence="3">Belongs to the glycosyl hydrolase 84 family.</text>
</comment>
<dbReference type="SUPFAM" id="SSF51445">
    <property type="entry name" value="(Trans)glycosidases"/>
    <property type="match status" value="1"/>
</dbReference>
<dbReference type="InterPro" id="IPR017853">
    <property type="entry name" value="GH"/>
</dbReference>
<dbReference type="Gene3D" id="1.20.58.460">
    <property type="entry name" value="Hyaluronidase post-catalytic domain-like"/>
    <property type="match status" value="1"/>
</dbReference>
<dbReference type="InterPro" id="IPR051822">
    <property type="entry name" value="Glycosyl_Hydrolase_84"/>
</dbReference>
<keyword evidence="1 3" id="KW-0378">Hydrolase</keyword>
<comment type="caution">
    <text evidence="6">The sequence shown here is derived from an EMBL/GenBank/DDBJ whole genome shotgun (WGS) entry which is preliminary data.</text>
</comment>
<evidence type="ECO:0000313" key="7">
    <source>
        <dbReference type="Proteomes" id="UP000028875"/>
    </source>
</evidence>
<keyword evidence="2 3" id="KW-0326">Glycosidase</keyword>
<dbReference type="InterPro" id="IPR015882">
    <property type="entry name" value="HEX_bac_N"/>
</dbReference>
<dbReference type="PANTHER" id="PTHR13170">
    <property type="entry name" value="O-GLCNACASE"/>
    <property type="match status" value="1"/>
</dbReference>
<protein>
    <submittedName>
        <fullName evidence="6">O-GlcNAcase NagJ</fullName>
    </submittedName>
</protein>
<evidence type="ECO:0000256" key="4">
    <source>
        <dbReference type="SAM" id="SignalP"/>
    </source>
</evidence>
<dbReference type="AlphaFoldDB" id="A0A024QG56"/>
<dbReference type="GO" id="GO:0015929">
    <property type="term" value="F:hexosaminidase activity"/>
    <property type="evidence" value="ECO:0007669"/>
    <property type="project" value="UniProtKB-ARBA"/>
</dbReference>
<dbReference type="PANTHER" id="PTHR13170:SF16">
    <property type="entry name" value="PROTEIN O-GLCNACASE"/>
    <property type="match status" value="1"/>
</dbReference>
<dbReference type="Gene3D" id="3.20.20.80">
    <property type="entry name" value="Glycosidases"/>
    <property type="match status" value="1"/>
</dbReference>
<dbReference type="eggNOG" id="COG1649">
    <property type="taxonomic scope" value="Bacteria"/>
</dbReference>
<dbReference type="SUPFAM" id="SSF55545">
    <property type="entry name" value="beta-N-acetylhexosaminidase-like domain"/>
    <property type="match status" value="1"/>
</dbReference>
<evidence type="ECO:0000256" key="2">
    <source>
        <dbReference type="ARBA" id="ARBA00023295"/>
    </source>
</evidence>
<dbReference type="eggNOG" id="COG3525">
    <property type="taxonomic scope" value="Bacteria"/>
</dbReference>
<keyword evidence="4" id="KW-0732">Signal</keyword>
<feature type="chain" id="PRO_5001536220" evidence="4">
    <location>
        <begin position="33"/>
        <end position="745"/>
    </location>
</feature>
<keyword evidence="7" id="KW-1185">Reference proteome</keyword>
<accession>A0A024QG56</accession>
<feature type="domain" description="GH84" evidence="5">
    <location>
        <begin position="191"/>
        <end position="471"/>
    </location>
</feature>
<organism evidence="6 7">
    <name type="scientific">Virgibacillus massiliensis</name>
    <dbReference type="NCBI Taxonomy" id="1462526"/>
    <lineage>
        <taxon>Bacteria</taxon>
        <taxon>Bacillati</taxon>
        <taxon>Bacillota</taxon>
        <taxon>Bacilli</taxon>
        <taxon>Bacillales</taxon>
        <taxon>Bacillaceae</taxon>
        <taxon>Virgibacillus</taxon>
    </lineage>
</organism>
<dbReference type="Pfam" id="PF07555">
    <property type="entry name" value="NAGidase"/>
    <property type="match status" value="1"/>
</dbReference>
<feature type="active site" description="Proton donor" evidence="3">
    <location>
        <position position="306"/>
    </location>
</feature>
<dbReference type="Pfam" id="PF02838">
    <property type="entry name" value="Glyco_hydro_20b"/>
    <property type="match status" value="1"/>
</dbReference>
<dbReference type="STRING" id="1462526.BN990_03589"/>